<gene>
    <name evidence="2" type="ORF">GCM10007877_37480</name>
</gene>
<feature type="transmembrane region" description="Helical" evidence="1">
    <location>
        <begin position="7"/>
        <end position="30"/>
    </location>
</feature>
<dbReference type="Proteomes" id="UP001156870">
    <property type="component" value="Unassembled WGS sequence"/>
</dbReference>
<dbReference type="AlphaFoldDB" id="A0AA37T9Q3"/>
<keyword evidence="1" id="KW-1133">Transmembrane helix</keyword>
<evidence type="ECO:0000313" key="3">
    <source>
        <dbReference type="Proteomes" id="UP001156870"/>
    </source>
</evidence>
<keyword evidence="1" id="KW-0472">Membrane</keyword>
<keyword evidence="3" id="KW-1185">Reference proteome</keyword>
<comment type="caution">
    <text evidence="2">The sequence shown here is derived from an EMBL/GenBank/DDBJ whole genome shotgun (WGS) entry which is preliminary data.</text>
</comment>
<proteinExistence type="predicted"/>
<keyword evidence="1" id="KW-0812">Transmembrane</keyword>
<sequence>MKASSRIIGVMSLYVFHTIVAFAIVVFVIIVERAVVGMGEIIKAGC</sequence>
<evidence type="ECO:0000256" key="1">
    <source>
        <dbReference type="SAM" id="Phobius"/>
    </source>
</evidence>
<dbReference type="EMBL" id="BSPD01000095">
    <property type="protein sequence ID" value="GLS28029.1"/>
    <property type="molecule type" value="Genomic_DNA"/>
</dbReference>
<organism evidence="2 3">
    <name type="scientific">Marinibactrum halimedae</name>
    <dbReference type="NCBI Taxonomy" id="1444977"/>
    <lineage>
        <taxon>Bacteria</taxon>
        <taxon>Pseudomonadati</taxon>
        <taxon>Pseudomonadota</taxon>
        <taxon>Gammaproteobacteria</taxon>
        <taxon>Cellvibrionales</taxon>
        <taxon>Cellvibrionaceae</taxon>
        <taxon>Marinibactrum</taxon>
    </lineage>
</organism>
<reference evidence="2 3" key="1">
    <citation type="journal article" date="2014" name="Int. J. Syst. Evol. Microbiol.">
        <title>Complete genome sequence of Corynebacterium casei LMG S-19264T (=DSM 44701T), isolated from a smear-ripened cheese.</title>
        <authorList>
            <consortium name="US DOE Joint Genome Institute (JGI-PGF)"/>
            <person name="Walter F."/>
            <person name="Albersmeier A."/>
            <person name="Kalinowski J."/>
            <person name="Ruckert C."/>
        </authorList>
    </citation>
    <scope>NUCLEOTIDE SEQUENCE [LARGE SCALE GENOMIC DNA]</scope>
    <source>
        <strain evidence="2 3">NBRC 110095</strain>
    </source>
</reference>
<evidence type="ECO:0000313" key="2">
    <source>
        <dbReference type="EMBL" id="GLS28029.1"/>
    </source>
</evidence>
<protein>
    <submittedName>
        <fullName evidence="2">Uncharacterized protein</fullName>
    </submittedName>
</protein>
<accession>A0AA37T9Q3</accession>
<name>A0AA37T9Q3_9GAMM</name>